<evidence type="ECO:0000256" key="2">
    <source>
        <dbReference type="ARBA" id="ARBA00022692"/>
    </source>
</evidence>
<dbReference type="GO" id="GO:0140359">
    <property type="term" value="F:ABC-type transporter activity"/>
    <property type="evidence" value="ECO:0007669"/>
    <property type="project" value="InterPro"/>
</dbReference>
<dbReference type="PANTHER" id="PTHR43077">
    <property type="entry name" value="TRANSPORT PERMEASE YVFS-RELATED"/>
    <property type="match status" value="1"/>
</dbReference>
<feature type="transmembrane region" description="Helical" evidence="5">
    <location>
        <begin position="103"/>
        <end position="129"/>
    </location>
</feature>
<gene>
    <name evidence="6" type="ORF">Pla175_18460</name>
</gene>
<proteinExistence type="predicted"/>
<feature type="transmembrane region" description="Helical" evidence="5">
    <location>
        <begin position="514"/>
        <end position="538"/>
    </location>
</feature>
<dbReference type="RefSeq" id="WP_145283419.1">
    <property type="nucleotide sequence ID" value="NZ_CP036291.1"/>
</dbReference>
<dbReference type="Pfam" id="PF12679">
    <property type="entry name" value="ABC2_membrane_2"/>
    <property type="match status" value="2"/>
</dbReference>
<reference evidence="6 7" key="1">
    <citation type="submission" date="2019-02" db="EMBL/GenBank/DDBJ databases">
        <title>Deep-cultivation of Planctomycetes and their phenomic and genomic characterization uncovers novel biology.</title>
        <authorList>
            <person name="Wiegand S."/>
            <person name="Jogler M."/>
            <person name="Boedeker C."/>
            <person name="Pinto D."/>
            <person name="Vollmers J."/>
            <person name="Rivas-Marin E."/>
            <person name="Kohn T."/>
            <person name="Peeters S.H."/>
            <person name="Heuer A."/>
            <person name="Rast P."/>
            <person name="Oberbeckmann S."/>
            <person name="Bunk B."/>
            <person name="Jeske O."/>
            <person name="Meyerdierks A."/>
            <person name="Storesund J.E."/>
            <person name="Kallscheuer N."/>
            <person name="Luecker S."/>
            <person name="Lage O.M."/>
            <person name="Pohl T."/>
            <person name="Merkel B.J."/>
            <person name="Hornburger P."/>
            <person name="Mueller R.-W."/>
            <person name="Bruemmer F."/>
            <person name="Labrenz M."/>
            <person name="Spormann A.M."/>
            <person name="Op den Camp H."/>
            <person name="Overmann J."/>
            <person name="Amann R."/>
            <person name="Jetten M.S.M."/>
            <person name="Mascher T."/>
            <person name="Medema M.H."/>
            <person name="Devos D.P."/>
            <person name="Kaster A.-K."/>
            <person name="Ovreas L."/>
            <person name="Rohde M."/>
            <person name="Galperin M.Y."/>
            <person name="Jogler C."/>
        </authorList>
    </citation>
    <scope>NUCLEOTIDE SEQUENCE [LARGE SCALE GENOMIC DNA]</scope>
    <source>
        <strain evidence="6 7">Pla175</strain>
    </source>
</reference>
<keyword evidence="2 5" id="KW-0812">Transmembrane</keyword>
<dbReference type="AlphaFoldDB" id="A0A518DAI4"/>
<dbReference type="GO" id="GO:0005886">
    <property type="term" value="C:plasma membrane"/>
    <property type="evidence" value="ECO:0007669"/>
    <property type="project" value="UniProtKB-SubCell"/>
</dbReference>
<feature type="transmembrane region" description="Helical" evidence="5">
    <location>
        <begin position="21"/>
        <end position="41"/>
    </location>
</feature>
<dbReference type="PANTHER" id="PTHR43077:SF10">
    <property type="entry name" value="TRANSPORT PERMEASE PROTEIN"/>
    <property type="match status" value="1"/>
</dbReference>
<dbReference type="OrthoDB" id="226946at2"/>
<feature type="transmembrane region" description="Helical" evidence="5">
    <location>
        <begin position="200"/>
        <end position="221"/>
    </location>
</feature>
<dbReference type="Proteomes" id="UP000317429">
    <property type="component" value="Chromosome"/>
</dbReference>
<feature type="transmembrane region" description="Helical" evidence="5">
    <location>
        <begin position="297"/>
        <end position="321"/>
    </location>
</feature>
<evidence type="ECO:0000256" key="3">
    <source>
        <dbReference type="ARBA" id="ARBA00022989"/>
    </source>
</evidence>
<organism evidence="6 7">
    <name type="scientific">Pirellulimonas nuda</name>
    <dbReference type="NCBI Taxonomy" id="2528009"/>
    <lineage>
        <taxon>Bacteria</taxon>
        <taxon>Pseudomonadati</taxon>
        <taxon>Planctomycetota</taxon>
        <taxon>Planctomycetia</taxon>
        <taxon>Pirellulales</taxon>
        <taxon>Lacipirellulaceae</taxon>
        <taxon>Pirellulimonas</taxon>
    </lineage>
</organism>
<feature type="transmembrane region" description="Helical" evidence="5">
    <location>
        <begin position="141"/>
        <end position="162"/>
    </location>
</feature>
<sequence length="546" mass="59633">MYLSNNPVLQHELLANLRMPRAFLLLAAYIGLLGVVVMLAWPEAQKVDLAQPEEAKRLVNLFFLGQYLLASLMAPSFAAGAITGEKERLSFEMLLASPLRPGAIVLGKLLAALTHLGILMLCSLPIVMLCLPLGGVSAYEVFAAYFAMITSVALFGVISLWASSIFQRTSASLVVSYLLILPLAMLGVLMWNALGRVGGIRLAVILVFFPAVCLTLSTVLWRQACRRLLYPADLGSGGAEVIDLESESQKSVGLYIKRDEFPDKLFAPPKRTTFIEDGVNPIYDKEMRSEIFAQGTLMLRVVIQVSMALAIPIMACALYIWPWYAPWYIAYVILFNMLVGPVFSAGSVCSERERQTLDLLLVTLITPWQMMWGKLLSGLRVSSVLTGFLLWPVLLACVMPGIGFLTNLPTMAGYMLIVAFTCLTTAMTALAASTLFRKSSTALIASYLVVVTLFAAPVAARFFTETFFRGAPASSAVEAMQSTSPLAAAFALPLSIERGERGQTNLAQAAGEPYIVLGFFGWSVAYNLVVLGLIVWLFRSRWRVAD</sequence>
<accession>A0A518DAI4</accession>
<feature type="transmembrane region" description="Helical" evidence="5">
    <location>
        <begin position="442"/>
        <end position="463"/>
    </location>
</feature>
<feature type="transmembrane region" description="Helical" evidence="5">
    <location>
        <begin position="412"/>
        <end position="436"/>
    </location>
</feature>
<dbReference type="EMBL" id="CP036291">
    <property type="protein sequence ID" value="QDU88468.1"/>
    <property type="molecule type" value="Genomic_DNA"/>
</dbReference>
<protein>
    <submittedName>
        <fullName evidence="6">ABC-2 family transporter protein</fullName>
    </submittedName>
</protein>
<feature type="transmembrane region" description="Helical" evidence="5">
    <location>
        <begin position="61"/>
        <end position="82"/>
    </location>
</feature>
<evidence type="ECO:0000256" key="4">
    <source>
        <dbReference type="ARBA" id="ARBA00023136"/>
    </source>
</evidence>
<keyword evidence="4 5" id="KW-0472">Membrane</keyword>
<evidence type="ECO:0000313" key="7">
    <source>
        <dbReference type="Proteomes" id="UP000317429"/>
    </source>
</evidence>
<evidence type="ECO:0000256" key="1">
    <source>
        <dbReference type="ARBA" id="ARBA00004141"/>
    </source>
</evidence>
<dbReference type="InterPro" id="IPR051328">
    <property type="entry name" value="T7SS_ABC-Transporter"/>
</dbReference>
<keyword evidence="3 5" id="KW-1133">Transmembrane helix</keyword>
<feature type="transmembrane region" description="Helical" evidence="5">
    <location>
        <begin position="327"/>
        <end position="349"/>
    </location>
</feature>
<comment type="subcellular location">
    <subcellularLocation>
        <location evidence="1">Membrane</location>
        <topology evidence="1">Multi-pass membrane protein</topology>
    </subcellularLocation>
</comment>
<feature type="transmembrane region" description="Helical" evidence="5">
    <location>
        <begin position="384"/>
        <end position="405"/>
    </location>
</feature>
<name>A0A518DAI4_9BACT</name>
<evidence type="ECO:0000256" key="5">
    <source>
        <dbReference type="SAM" id="Phobius"/>
    </source>
</evidence>
<feature type="transmembrane region" description="Helical" evidence="5">
    <location>
        <begin position="174"/>
        <end position="194"/>
    </location>
</feature>
<evidence type="ECO:0000313" key="6">
    <source>
        <dbReference type="EMBL" id="QDU88468.1"/>
    </source>
</evidence>
<dbReference type="KEGG" id="pnd:Pla175_18460"/>
<keyword evidence="7" id="KW-1185">Reference proteome</keyword>